<dbReference type="SUPFAM" id="SSF53597">
    <property type="entry name" value="Dihydrofolate reductase-like"/>
    <property type="match status" value="1"/>
</dbReference>
<evidence type="ECO:0000256" key="5">
    <source>
        <dbReference type="ARBA" id="ARBA00007417"/>
    </source>
</evidence>
<keyword evidence="8 12" id="KW-0862">Zinc</keyword>
<dbReference type="EMBL" id="JBHMEW010000011">
    <property type="protein sequence ID" value="MFB9210780.1"/>
    <property type="molecule type" value="Genomic_DNA"/>
</dbReference>
<comment type="function">
    <text evidence="1 12">Converts 2,5-diamino-6-(ribosylamino)-4(3h)-pyrimidinone 5'-phosphate into 5-amino-6-(ribosylamino)-2,4(1h,3h)-pyrimidinedione 5'-phosphate.</text>
</comment>
<dbReference type="GO" id="GO:0008703">
    <property type="term" value="F:5-amino-6-(5-phosphoribosylamino)uracil reductase activity"/>
    <property type="evidence" value="ECO:0007669"/>
    <property type="project" value="UniProtKB-EC"/>
</dbReference>
<evidence type="ECO:0000259" key="13">
    <source>
        <dbReference type="PROSITE" id="PS51747"/>
    </source>
</evidence>
<keyword evidence="11" id="KW-0511">Multifunctional enzyme</keyword>
<keyword evidence="12 14" id="KW-0378">Hydrolase</keyword>
<dbReference type="Pfam" id="PF00383">
    <property type="entry name" value="dCMP_cyt_deam_1"/>
    <property type="match status" value="1"/>
</dbReference>
<dbReference type="InterPro" id="IPR002734">
    <property type="entry name" value="RibDG_C"/>
</dbReference>
<dbReference type="CDD" id="cd01284">
    <property type="entry name" value="Riboflavin_deaminase-reductase"/>
    <property type="match status" value="1"/>
</dbReference>
<dbReference type="Pfam" id="PF01872">
    <property type="entry name" value="RibD_C"/>
    <property type="match status" value="1"/>
</dbReference>
<dbReference type="RefSeq" id="WP_290247329.1">
    <property type="nucleotide sequence ID" value="NZ_JAUFQT010000001.1"/>
</dbReference>
<feature type="domain" description="CMP/dCMP-type deaminase" evidence="13">
    <location>
        <begin position="2"/>
        <end position="125"/>
    </location>
</feature>
<comment type="caution">
    <text evidence="14">The sequence shown here is derived from an EMBL/GenBank/DDBJ whole genome shotgun (WGS) entry which is preliminary data.</text>
</comment>
<keyword evidence="10 12" id="KW-0560">Oxidoreductase</keyword>
<evidence type="ECO:0000256" key="9">
    <source>
        <dbReference type="ARBA" id="ARBA00022857"/>
    </source>
</evidence>
<comment type="pathway">
    <text evidence="3 12">Cofactor biosynthesis; riboflavin biosynthesis; 5-amino-6-(D-ribitylamino)uracil from GTP: step 3/4.</text>
</comment>
<evidence type="ECO:0000313" key="15">
    <source>
        <dbReference type="Proteomes" id="UP001589654"/>
    </source>
</evidence>
<dbReference type="Gene3D" id="3.40.430.10">
    <property type="entry name" value="Dihydrofolate Reductase, subunit A"/>
    <property type="match status" value="1"/>
</dbReference>
<dbReference type="SUPFAM" id="SSF53927">
    <property type="entry name" value="Cytidine deaminase-like"/>
    <property type="match status" value="1"/>
</dbReference>
<evidence type="ECO:0000256" key="10">
    <source>
        <dbReference type="ARBA" id="ARBA00023002"/>
    </source>
</evidence>
<dbReference type="PANTHER" id="PTHR38011">
    <property type="entry name" value="DIHYDROFOLATE REDUCTASE FAMILY PROTEIN (AFU_ORTHOLOGUE AFUA_8G06820)"/>
    <property type="match status" value="1"/>
</dbReference>
<dbReference type="InterPro" id="IPR016192">
    <property type="entry name" value="APOBEC/CMP_deaminase_Zn-bd"/>
</dbReference>
<comment type="similarity">
    <text evidence="5 12">In the C-terminal section; belongs to the HTP reductase family.</text>
</comment>
<evidence type="ECO:0000256" key="11">
    <source>
        <dbReference type="ARBA" id="ARBA00023268"/>
    </source>
</evidence>
<dbReference type="EC" id="1.1.1.193" evidence="12"/>
<evidence type="ECO:0000256" key="12">
    <source>
        <dbReference type="PIRNR" id="PIRNR006769"/>
    </source>
</evidence>
<comment type="cofactor">
    <cofactor evidence="12">
        <name>Zn(2+)</name>
        <dbReference type="ChEBI" id="CHEBI:29105"/>
    </cofactor>
    <text evidence="12">Binds 1 zinc ion.</text>
</comment>
<keyword evidence="6 12" id="KW-0686">Riboflavin biosynthesis</keyword>
<dbReference type="EC" id="3.5.4.26" evidence="12"/>
<comment type="similarity">
    <text evidence="4 12">In the N-terminal section; belongs to the cytidine and deoxycytidylate deaminase family.</text>
</comment>
<evidence type="ECO:0000256" key="7">
    <source>
        <dbReference type="ARBA" id="ARBA00022723"/>
    </source>
</evidence>
<proteinExistence type="inferred from homology"/>
<comment type="pathway">
    <text evidence="2 12">Cofactor biosynthesis; riboflavin biosynthesis; 5-amino-6-(D-ribitylamino)uracil from GTP: step 2/4.</text>
</comment>
<keyword evidence="15" id="KW-1185">Reference proteome</keyword>
<dbReference type="InterPro" id="IPR002125">
    <property type="entry name" value="CMP_dCMP_dom"/>
</dbReference>
<dbReference type="PROSITE" id="PS51747">
    <property type="entry name" value="CYT_DCMP_DEAMINASES_2"/>
    <property type="match status" value="1"/>
</dbReference>
<protein>
    <recommendedName>
        <fullName evidence="12">Riboflavin biosynthesis protein RibD</fullName>
    </recommendedName>
    <domain>
        <recommendedName>
            <fullName evidence="12">Diaminohydroxyphosphoribosylaminopyrimidine deaminase</fullName>
            <shortName evidence="12">DRAP deaminase</shortName>
            <ecNumber evidence="12">3.5.4.26</ecNumber>
        </recommendedName>
        <alternativeName>
            <fullName evidence="12">Riboflavin-specific deaminase</fullName>
        </alternativeName>
    </domain>
    <domain>
        <recommendedName>
            <fullName evidence="12">5-amino-6-(5-phosphoribosylamino)uracil reductase</fullName>
            <ecNumber evidence="12">1.1.1.193</ecNumber>
        </recommendedName>
        <alternativeName>
            <fullName evidence="12">HTP reductase</fullName>
        </alternativeName>
    </domain>
</protein>
<dbReference type="PROSITE" id="PS00903">
    <property type="entry name" value="CYT_DCMP_DEAMINASES_1"/>
    <property type="match status" value="1"/>
</dbReference>
<dbReference type="InterPro" id="IPR016193">
    <property type="entry name" value="Cytidine_deaminase-like"/>
</dbReference>
<dbReference type="Gene3D" id="3.40.140.10">
    <property type="entry name" value="Cytidine Deaminase, domain 2"/>
    <property type="match status" value="1"/>
</dbReference>
<organism evidence="14 15">
    <name type="scientific">Echinicola jeungdonensis</name>
    <dbReference type="NCBI Taxonomy" id="709343"/>
    <lineage>
        <taxon>Bacteria</taxon>
        <taxon>Pseudomonadati</taxon>
        <taxon>Bacteroidota</taxon>
        <taxon>Cytophagia</taxon>
        <taxon>Cytophagales</taxon>
        <taxon>Cyclobacteriaceae</taxon>
        <taxon>Echinicola</taxon>
    </lineage>
</organism>
<dbReference type="InterPro" id="IPR050765">
    <property type="entry name" value="Riboflavin_Biosynth_HTPR"/>
</dbReference>
<evidence type="ECO:0000256" key="2">
    <source>
        <dbReference type="ARBA" id="ARBA00004882"/>
    </source>
</evidence>
<dbReference type="GO" id="GO:0008835">
    <property type="term" value="F:diaminohydroxyphosphoribosylaminopyrimidine deaminase activity"/>
    <property type="evidence" value="ECO:0007669"/>
    <property type="project" value="UniProtKB-EC"/>
</dbReference>
<reference evidence="14 15" key="1">
    <citation type="submission" date="2024-09" db="EMBL/GenBank/DDBJ databases">
        <authorList>
            <person name="Sun Q."/>
            <person name="Mori K."/>
        </authorList>
    </citation>
    <scope>NUCLEOTIDE SEQUENCE [LARGE SCALE GENOMIC DNA]</scope>
    <source>
        <strain evidence="14 15">CECT 7682</strain>
    </source>
</reference>
<evidence type="ECO:0000256" key="6">
    <source>
        <dbReference type="ARBA" id="ARBA00022619"/>
    </source>
</evidence>
<gene>
    <name evidence="14" type="primary">ribD</name>
    <name evidence="14" type="ORF">ACFFUR_03115</name>
</gene>
<name>A0ABV5J1W2_9BACT</name>
<comment type="catalytic activity">
    <reaction evidence="12">
        <text>5-amino-6-(5-phospho-D-ribitylamino)uracil + NADP(+) = 5-amino-6-(5-phospho-D-ribosylamino)uracil + NADPH + H(+)</text>
        <dbReference type="Rhea" id="RHEA:17845"/>
        <dbReference type="ChEBI" id="CHEBI:15378"/>
        <dbReference type="ChEBI" id="CHEBI:57783"/>
        <dbReference type="ChEBI" id="CHEBI:58349"/>
        <dbReference type="ChEBI" id="CHEBI:58421"/>
        <dbReference type="ChEBI" id="CHEBI:58453"/>
        <dbReference type="EC" id="1.1.1.193"/>
    </reaction>
</comment>
<evidence type="ECO:0000313" key="14">
    <source>
        <dbReference type="EMBL" id="MFB9210780.1"/>
    </source>
</evidence>
<keyword evidence="9 12" id="KW-0521">NADP</keyword>
<sequence>MEEDIKYMHRALELADLGRGYVSPNPMVGCVVVHDDRIIGEGYHQQYGGPHAEPNAINSVEDQDLLPQSTVYVTLEPCAHFGITPPCAQLLADKNVNKVVMAATDTNPLVGGKGIKILQDVGIEVKSGILEKEARLQNKRFFTMIEQKRPYIILKWAQTQDGFVARSDYNSKWISNEYSRQLVHKWRTEEDAIMVGTKTAHYDNPKLNAREWRGKNPTRIVIDQQLTLDRELALFDRSQPTLCYNLFKNEESENLSYIKMNSDFAIHDLLHDLYQRKIQSVIVEGGAYLLKKFMQSGLWDEARVFTGNASFKTGIPAPKLSIGPSESYDIMGDQLEIFKSLIPDPVKY</sequence>
<evidence type="ECO:0000256" key="1">
    <source>
        <dbReference type="ARBA" id="ARBA00002151"/>
    </source>
</evidence>
<comment type="catalytic activity">
    <reaction evidence="12">
        <text>2,5-diamino-6-hydroxy-4-(5-phosphoribosylamino)-pyrimidine + H2O + H(+) = 5-amino-6-(5-phospho-D-ribosylamino)uracil + NH4(+)</text>
        <dbReference type="Rhea" id="RHEA:21868"/>
        <dbReference type="ChEBI" id="CHEBI:15377"/>
        <dbReference type="ChEBI" id="CHEBI:15378"/>
        <dbReference type="ChEBI" id="CHEBI:28938"/>
        <dbReference type="ChEBI" id="CHEBI:58453"/>
        <dbReference type="ChEBI" id="CHEBI:58614"/>
        <dbReference type="EC" id="3.5.4.26"/>
    </reaction>
</comment>
<dbReference type="Proteomes" id="UP001589654">
    <property type="component" value="Unassembled WGS sequence"/>
</dbReference>
<evidence type="ECO:0000256" key="3">
    <source>
        <dbReference type="ARBA" id="ARBA00004910"/>
    </source>
</evidence>
<evidence type="ECO:0000256" key="8">
    <source>
        <dbReference type="ARBA" id="ARBA00022833"/>
    </source>
</evidence>
<dbReference type="InterPro" id="IPR024072">
    <property type="entry name" value="DHFR-like_dom_sf"/>
</dbReference>
<keyword evidence="7 12" id="KW-0479">Metal-binding</keyword>
<dbReference type="PIRSF" id="PIRSF006769">
    <property type="entry name" value="RibD"/>
    <property type="match status" value="1"/>
</dbReference>
<dbReference type="NCBIfam" id="TIGR00326">
    <property type="entry name" value="eubact_ribD"/>
    <property type="match status" value="1"/>
</dbReference>
<evidence type="ECO:0000256" key="4">
    <source>
        <dbReference type="ARBA" id="ARBA00005259"/>
    </source>
</evidence>
<dbReference type="PANTHER" id="PTHR38011:SF7">
    <property type="entry name" value="2,5-DIAMINO-6-RIBOSYLAMINO-4(3H)-PYRIMIDINONE 5'-PHOSPHATE REDUCTASE"/>
    <property type="match status" value="1"/>
</dbReference>
<accession>A0ABV5J1W2</accession>
<dbReference type="InterPro" id="IPR004794">
    <property type="entry name" value="Eubact_RibD"/>
</dbReference>